<name>A0A8J2XJF6_9MICO</name>
<proteinExistence type="inferred from homology"/>
<comment type="similarity">
    <text evidence="1">Belongs to the nitroreductase family.</text>
</comment>
<organism evidence="5 6">
    <name type="scientific">Sediminivirga luteola</name>
    <dbReference type="NCBI Taxonomy" id="1774748"/>
    <lineage>
        <taxon>Bacteria</taxon>
        <taxon>Bacillati</taxon>
        <taxon>Actinomycetota</taxon>
        <taxon>Actinomycetes</taxon>
        <taxon>Micrococcales</taxon>
        <taxon>Brevibacteriaceae</taxon>
        <taxon>Sediminivirga</taxon>
    </lineage>
</organism>
<dbReference type="EMBL" id="BMFY01000002">
    <property type="protein sequence ID" value="GGA05186.1"/>
    <property type="molecule type" value="Genomic_DNA"/>
</dbReference>
<gene>
    <name evidence="5" type="ORF">GCM10011333_04910</name>
</gene>
<accession>A0A8J2XJF6</accession>
<evidence type="ECO:0000256" key="3">
    <source>
        <dbReference type="SAM" id="MobiDB-lite"/>
    </source>
</evidence>
<feature type="domain" description="Nitroreductase" evidence="4">
    <location>
        <begin position="22"/>
        <end position="66"/>
    </location>
</feature>
<evidence type="ECO:0000313" key="6">
    <source>
        <dbReference type="Proteomes" id="UP000616114"/>
    </source>
</evidence>
<reference evidence="5" key="1">
    <citation type="journal article" date="2014" name="Int. J. Syst. Evol. Microbiol.">
        <title>Complete genome sequence of Corynebacterium casei LMG S-19264T (=DSM 44701T), isolated from a smear-ripened cheese.</title>
        <authorList>
            <consortium name="US DOE Joint Genome Institute (JGI-PGF)"/>
            <person name="Walter F."/>
            <person name="Albersmeier A."/>
            <person name="Kalinowski J."/>
            <person name="Ruckert C."/>
        </authorList>
    </citation>
    <scope>NUCLEOTIDE SEQUENCE</scope>
    <source>
        <strain evidence="5">CGMCC 1.12785</strain>
    </source>
</reference>
<dbReference type="Pfam" id="PF00881">
    <property type="entry name" value="Nitroreductase"/>
    <property type="match status" value="1"/>
</dbReference>
<dbReference type="GO" id="GO:0016491">
    <property type="term" value="F:oxidoreductase activity"/>
    <property type="evidence" value="ECO:0007669"/>
    <property type="project" value="UniProtKB-KW"/>
</dbReference>
<dbReference type="PANTHER" id="PTHR43673:SF10">
    <property type="entry name" value="NADH DEHYDROGENASE_NAD(P)H NITROREDUCTASE XCC3605-RELATED"/>
    <property type="match status" value="1"/>
</dbReference>
<comment type="caution">
    <text evidence="5">The sequence shown here is derived from an EMBL/GenBank/DDBJ whole genome shotgun (WGS) entry which is preliminary data.</text>
</comment>
<reference evidence="5" key="2">
    <citation type="submission" date="2020-09" db="EMBL/GenBank/DDBJ databases">
        <authorList>
            <person name="Sun Q."/>
            <person name="Zhou Y."/>
        </authorList>
    </citation>
    <scope>NUCLEOTIDE SEQUENCE</scope>
    <source>
        <strain evidence="5">CGMCC 1.12785</strain>
    </source>
</reference>
<feature type="region of interest" description="Disordered" evidence="3">
    <location>
        <begin position="174"/>
        <end position="196"/>
    </location>
</feature>
<dbReference type="Proteomes" id="UP000616114">
    <property type="component" value="Unassembled WGS sequence"/>
</dbReference>
<dbReference type="CDD" id="cd02138">
    <property type="entry name" value="TdsD-like"/>
    <property type="match status" value="1"/>
</dbReference>
<evidence type="ECO:0000259" key="4">
    <source>
        <dbReference type="Pfam" id="PF00881"/>
    </source>
</evidence>
<keyword evidence="2" id="KW-0560">Oxidoreductase</keyword>
<sequence length="196" mass="21236">MTEAAVTSRTAPADHPILDVLAGRWSPRAFDETAPVDPAKLDAALEAARWSPSAFNAQPWRFIVGQRGTETFEKIFGTLVQFNQDWAKRVGALILTAAEVGDDPRTPNLIAYYDLGQSVAHLSVQAHADGLYVHQMTGFDANAASEAFELPAGFVPVSVVALGEAGSPEVLDGALRERESAPRERKPQSEIVLRRE</sequence>
<dbReference type="AlphaFoldDB" id="A0A8J2XJF6"/>
<dbReference type="SUPFAM" id="SSF55469">
    <property type="entry name" value="FMN-dependent nitroreductase-like"/>
    <property type="match status" value="1"/>
</dbReference>
<protein>
    <submittedName>
        <fullName evidence="5">Nitroreductase</fullName>
    </submittedName>
</protein>
<dbReference type="InterPro" id="IPR029479">
    <property type="entry name" value="Nitroreductase"/>
</dbReference>
<keyword evidence="6" id="KW-1185">Reference proteome</keyword>
<evidence type="ECO:0000256" key="1">
    <source>
        <dbReference type="ARBA" id="ARBA00007118"/>
    </source>
</evidence>
<evidence type="ECO:0000256" key="2">
    <source>
        <dbReference type="ARBA" id="ARBA00023002"/>
    </source>
</evidence>
<dbReference type="InterPro" id="IPR000415">
    <property type="entry name" value="Nitroreductase-like"/>
</dbReference>
<dbReference type="Gene3D" id="3.40.109.10">
    <property type="entry name" value="NADH Oxidase"/>
    <property type="match status" value="1"/>
</dbReference>
<dbReference type="PANTHER" id="PTHR43673">
    <property type="entry name" value="NAD(P)H NITROREDUCTASE YDGI-RELATED"/>
    <property type="match status" value="1"/>
</dbReference>
<evidence type="ECO:0000313" key="5">
    <source>
        <dbReference type="EMBL" id="GGA05186.1"/>
    </source>
</evidence>